<dbReference type="Proteomes" id="UP000651977">
    <property type="component" value="Unassembled WGS sequence"/>
</dbReference>
<evidence type="ECO:0000259" key="1">
    <source>
        <dbReference type="PROSITE" id="PS51186"/>
    </source>
</evidence>
<dbReference type="InterPro" id="IPR016181">
    <property type="entry name" value="Acyl_CoA_acyltransferase"/>
</dbReference>
<dbReference type="SUPFAM" id="SSF55729">
    <property type="entry name" value="Acyl-CoA N-acyltransferases (Nat)"/>
    <property type="match status" value="1"/>
</dbReference>
<evidence type="ECO:0000313" key="2">
    <source>
        <dbReference type="EMBL" id="GGB03917.1"/>
    </source>
</evidence>
<feature type="domain" description="N-acetyltransferase" evidence="1">
    <location>
        <begin position="1"/>
        <end position="136"/>
    </location>
</feature>
<dbReference type="RefSeq" id="WP_055733612.1">
    <property type="nucleotide sequence ID" value="NZ_BMDY01000008.1"/>
</dbReference>
<proteinExistence type="predicted"/>
<organism evidence="2 3">
    <name type="scientific">Agarivorans gilvus</name>
    <dbReference type="NCBI Taxonomy" id="680279"/>
    <lineage>
        <taxon>Bacteria</taxon>
        <taxon>Pseudomonadati</taxon>
        <taxon>Pseudomonadota</taxon>
        <taxon>Gammaproteobacteria</taxon>
        <taxon>Alteromonadales</taxon>
        <taxon>Alteromonadaceae</taxon>
        <taxon>Agarivorans</taxon>
    </lineage>
</organism>
<dbReference type="EMBL" id="BMDY01000008">
    <property type="protein sequence ID" value="GGB03917.1"/>
    <property type="molecule type" value="Genomic_DNA"/>
</dbReference>
<dbReference type="InterPro" id="IPR000182">
    <property type="entry name" value="GNAT_dom"/>
</dbReference>
<dbReference type="CDD" id="cd04301">
    <property type="entry name" value="NAT_SF"/>
    <property type="match status" value="1"/>
</dbReference>
<dbReference type="PROSITE" id="PS51186">
    <property type="entry name" value="GNAT"/>
    <property type="match status" value="1"/>
</dbReference>
<reference evidence="3" key="1">
    <citation type="journal article" date="2019" name="Int. J. Syst. Evol. Microbiol.">
        <title>The Global Catalogue of Microorganisms (GCM) 10K type strain sequencing project: providing services to taxonomists for standard genome sequencing and annotation.</title>
        <authorList>
            <consortium name="The Broad Institute Genomics Platform"/>
            <consortium name="The Broad Institute Genome Sequencing Center for Infectious Disease"/>
            <person name="Wu L."/>
            <person name="Ma J."/>
        </authorList>
    </citation>
    <scope>NUCLEOTIDE SEQUENCE [LARGE SCALE GENOMIC DNA]</scope>
    <source>
        <strain evidence="3">CGMCC 1.10131</strain>
    </source>
</reference>
<sequence>MISIHPITAEQTLAIRQQVLWPQHPIEFCRVAEDQQGQHFGGSLGDELVIVASLFTEQGQLRLRKFACLERYQGRGFGRQLLQHLIEQHQYKGLERFWFDARCSAIGFYQSLGFSVCSESFDKHGVAYVKMEQALKP</sequence>
<comment type="caution">
    <text evidence="2">The sequence shown here is derived from an EMBL/GenBank/DDBJ whole genome shotgun (WGS) entry which is preliminary data.</text>
</comment>
<keyword evidence="3" id="KW-1185">Reference proteome</keyword>
<accession>A0ABQ1I1R7</accession>
<protein>
    <submittedName>
        <fullName evidence="2">N-acetyltransferase</fullName>
    </submittedName>
</protein>
<name>A0ABQ1I1R7_9ALTE</name>
<evidence type="ECO:0000313" key="3">
    <source>
        <dbReference type="Proteomes" id="UP000651977"/>
    </source>
</evidence>
<gene>
    <name evidence="2" type="ORF">GCM10007414_16530</name>
</gene>
<dbReference type="Gene3D" id="3.40.630.30">
    <property type="match status" value="1"/>
</dbReference>
<dbReference type="Pfam" id="PF13673">
    <property type="entry name" value="Acetyltransf_10"/>
    <property type="match status" value="1"/>
</dbReference>